<organism evidence="5 6">
    <name type="scientific">Desulfallas thermosapovorans DSM 6562</name>
    <dbReference type="NCBI Taxonomy" id="1121431"/>
    <lineage>
        <taxon>Bacteria</taxon>
        <taxon>Bacillati</taxon>
        <taxon>Bacillota</taxon>
        <taxon>Clostridia</taxon>
        <taxon>Eubacteriales</taxon>
        <taxon>Desulfallaceae</taxon>
        <taxon>Desulfallas</taxon>
    </lineage>
</organism>
<dbReference type="InterPro" id="IPR007525">
    <property type="entry name" value="FrhB_FdhB_C"/>
</dbReference>
<keyword evidence="6" id="KW-1185">Reference proteome</keyword>
<evidence type="ECO:0000256" key="3">
    <source>
        <dbReference type="ARBA" id="ARBA00023014"/>
    </source>
</evidence>
<feature type="domain" description="4Fe-4S ferredoxin-type" evidence="4">
    <location>
        <begin position="8"/>
        <end position="37"/>
    </location>
</feature>
<dbReference type="InterPro" id="IPR017896">
    <property type="entry name" value="4Fe4S_Fe-S-bd"/>
</dbReference>
<protein>
    <submittedName>
        <fullName evidence="5">Coenzyme F420 hydrogenase subunit beta</fullName>
    </submittedName>
</protein>
<dbReference type="InterPro" id="IPR045220">
    <property type="entry name" value="FRHB/FDHB/HCAR-like"/>
</dbReference>
<proteinExistence type="predicted"/>
<dbReference type="Proteomes" id="UP000323166">
    <property type="component" value="Unassembled WGS sequence"/>
</dbReference>
<evidence type="ECO:0000313" key="5">
    <source>
        <dbReference type="EMBL" id="TYO94495.1"/>
    </source>
</evidence>
<comment type="caution">
    <text evidence="5">The sequence shown here is derived from an EMBL/GenBank/DDBJ whole genome shotgun (WGS) entry which is preliminary data.</text>
</comment>
<dbReference type="GO" id="GO:0051536">
    <property type="term" value="F:iron-sulfur cluster binding"/>
    <property type="evidence" value="ECO:0007669"/>
    <property type="project" value="UniProtKB-KW"/>
</dbReference>
<dbReference type="PROSITE" id="PS00198">
    <property type="entry name" value="4FE4S_FER_1"/>
    <property type="match status" value="1"/>
</dbReference>
<reference evidence="5 6" key="1">
    <citation type="submission" date="2019-07" db="EMBL/GenBank/DDBJ databases">
        <title>Genomic Encyclopedia of Type Strains, Phase I: the one thousand microbial genomes (KMG-I) project.</title>
        <authorList>
            <person name="Kyrpides N."/>
        </authorList>
    </citation>
    <scope>NUCLEOTIDE SEQUENCE [LARGE SCALE GENOMIC DNA]</scope>
    <source>
        <strain evidence="5 6">DSM 6562</strain>
    </source>
</reference>
<evidence type="ECO:0000256" key="1">
    <source>
        <dbReference type="ARBA" id="ARBA00022723"/>
    </source>
</evidence>
<dbReference type="Gene3D" id="3.30.70.20">
    <property type="match status" value="1"/>
</dbReference>
<keyword evidence="3" id="KW-0411">Iron-sulfur</keyword>
<dbReference type="AlphaFoldDB" id="A0A5S4ZQY9"/>
<gene>
    <name evidence="5" type="ORF">LX24_02329</name>
</gene>
<dbReference type="Pfam" id="PF04422">
    <property type="entry name" value="FrhB_FdhB_N"/>
    <property type="match status" value="1"/>
</dbReference>
<dbReference type="PROSITE" id="PS51379">
    <property type="entry name" value="4FE4S_FER_2"/>
    <property type="match status" value="1"/>
</dbReference>
<keyword evidence="1" id="KW-0479">Metal-binding</keyword>
<dbReference type="Pfam" id="PF04432">
    <property type="entry name" value="FrhB_FdhB_C"/>
    <property type="match status" value="1"/>
</dbReference>
<dbReference type="RefSeq" id="WP_166512300.1">
    <property type="nucleotide sequence ID" value="NZ_VNHM01000014.1"/>
</dbReference>
<evidence type="ECO:0000313" key="6">
    <source>
        <dbReference type="Proteomes" id="UP000323166"/>
    </source>
</evidence>
<name>A0A5S4ZQY9_9FIRM</name>
<accession>A0A5S4ZQY9</accession>
<sequence>MPGQERLKNDILSNDLCSACGLCVGLCPYIKTRRDRVRVIYPCGLDQGTCYSVCPKTGLDLGEMDRRVFGREREDQALGVLQGIYFARATAGSKAPGAQYGGVTSALAALALQQGLISGAILTGGEADNPHPALARTAEEVYACAGSKYVGVPTLAELNRALRDGLTGLGVVGRPCQVAAVRKMQQGNLPGAQFNASAVELVLGLFCVASLTPDFYNFLAEQVKGEKIIKMDIPEDGPVVETSAGNYRWSMDDLRPYVHKACNLCLDLTSEWADISVGATEYDKAWNTLVVRSDQGRGLLDLALEKGVIEIKEYPPQRLPVLRRAALNKKMRVLTGKGYQGGLPGCPVVPEEYRRQIEVQWGGVSQ</sequence>
<evidence type="ECO:0000256" key="2">
    <source>
        <dbReference type="ARBA" id="ARBA00023004"/>
    </source>
</evidence>
<dbReference type="SUPFAM" id="SSF54862">
    <property type="entry name" value="4Fe-4S ferredoxins"/>
    <property type="match status" value="1"/>
</dbReference>
<dbReference type="EMBL" id="VNHM01000014">
    <property type="protein sequence ID" value="TYO94495.1"/>
    <property type="molecule type" value="Genomic_DNA"/>
</dbReference>
<dbReference type="GO" id="GO:0046872">
    <property type="term" value="F:metal ion binding"/>
    <property type="evidence" value="ECO:0007669"/>
    <property type="project" value="UniProtKB-KW"/>
</dbReference>
<dbReference type="InterPro" id="IPR007516">
    <property type="entry name" value="Co_F420_Hydgase/DH_bsu_N"/>
</dbReference>
<dbReference type="PANTHER" id="PTHR31332:SF0">
    <property type="entry name" value="7-HYDROXYMETHYL CHLOROPHYLL A REDUCTASE, CHLOROPLASTIC"/>
    <property type="match status" value="1"/>
</dbReference>
<evidence type="ECO:0000259" key="4">
    <source>
        <dbReference type="PROSITE" id="PS51379"/>
    </source>
</evidence>
<dbReference type="PANTHER" id="PTHR31332">
    <property type="entry name" value="7-HYDROXYMETHYL CHLOROPHYLL A REDUCTASE, CHLOROPLASTIC"/>
    <property type="match status" value="1"/>
</dbReference>
<dbReference type="GO" id="GO:0052592">
    <property type="term" value="F:oxidoreductase activity, acting on CH or CH2 groups, with an iron-sulfur protein as acceptor"/>
    <property type="evidence" value="ECO:0007669"/>
    <property type="project" value="TreeGrafter"/>
</dbReference>
<dbReference type="InterPro" id="IPR017900">
    <property type="entry name" value="4Fe4S_Fe_S_CS"/>
</dbReference>
<keyword evidence="2" id="KW-0408">Iron</keyword>